<proteinExistence type="predicted"/>
<dbReference type="EMBL" id="DUZY01000002">
    <property type="protein sequence ID" value="DAD29546.1"/>
    <property type="molecule type" value="Genomic_DNA"/>
</dbReference>
<protein>
    <submittedName>
        <fullName evidence="1">Uncharacterized protein</fullName>
    </submittedName>
</protein>
<evidence type="ECO:0000313" key="1">
    <source>
        <dbReference type="EMBL" id="DAD29546.1"/>
    </source>
</evidence>
<dbReference type="AlphaFoldDB" id="A0A822YEU9"/>
<evidence type="ECO:0000313" key="2">
    <source>
        <dbReference type="Proteomes" id="UP000607653"/>
    </source>
</evidence>
<keyword evidence="2" id="KW-1185">Reference proteome</keyword>
<dbReference type="Proteomes" id="UP000607653">
    <property type="component" value="Unassembled WGS sequence"/>
</dbReference>
<reference evidence="1 2" key="1">
    <citation type="journal article" date="2020" name="Mol. Biol. Evol.">
        <title>Distinct Expression and Methylation Patterns for Genes with Different Fates following a Single Whole-Genome Duplication in Flowering Plants.</title>
        <authorList>
            <person name="Shi T."/>
            <person name="Rahmani R.S."/>
            <person name="Gugger P.F."/>
            <person name="Wang M."/>
            <person name="Li H."/>
            <person name="Zhang Y."/>
            <person name="Li Z."/>
            <person name="Wang Q."/>
            <person name="Van de Peer Y."/>
            <person name="Marchal K."/>
            <person name="Chen J."/>
        </authorList>
    </citation>
    <scope>NUCLEOTIDE SEQUENCE [LARGE SCALE GENOMIC DNA]</scope>
    <source>
        <tissue evidence="1">Leaf</tissue>
    </source>
</reference>
<sequence>MGVKSHVQYYDPINSSHSIVSKDQKLNCRPIILKCSNSETFHSLIDSHVLSF</sequence>
<organism evidence="1 2">
    <name type="scientific">Nelumbo nucifera</name>
    <name type="common">Sacred lotus</name>
    <dbReference type="NCBI Taxonomy" id="4432"/>
    <lineage>
        <taxon>Eukaryota</taxon>
        <taxon>Viridiplantae</taxon>
        <taxon>Streptophyta</taxon>
        <taxon>Embryophyta</taxon>
        <taxon>Tracheophyta</taxon>
        <taxon>Spermatophyta</taxon>
        <taxon>Magnoliopsida</taxon>
        <taxon>Proteales</taxon>
        <taxon>Nelumbonaceae</taxon>
        <taxon>Nelumbo</taxon>
    </lineage>
</organism>
<gene>
    <name evidence="1" type="ORF">HUJ06_031014</name>
</gene>
<comment type="caution">
    <text evidence="1">The sequence shown here is derived from an EMBL/GenBank/DDBJ whole genome shotgun (WGS) entry which is preliminary data.</text>
</comment>
<accession>A0A822YEU9</accession>
<name>A0A822YEU9_NELNU</name>